<feature type="compositionally biased region" description="Basic and acidic residues" evidence="1">
    <location>
        <begin position="210"/>
        <end position="225"/>
    </location>
</feature>
<reference evidence="3" key="1">
    <citation type="submission" date="2021-02" db="EMBL/GenBank/DDBJ databases">
        <authorList>
            <person name="Palmer J.M."/>
        </authorList>
    </citation>
    <scope>NUCLEOTIDE SEQUENCE</scope>
    <source>
        <strain evidence="3">SCRP23</strain>
    </source>
</reference>
<organism evidence="3 4">
    <name type="scientific">Phytophthora boehmeriae</name>
    <dbReference type="NCBI Taxonomy" id="109152"/>
    <lineage>
        <taxon>Eukaryota</taxon>
        <taxon>Sar</taxon>
        <taxon>Stramenopiles</taxon>
        <taxon>Oomycota</taxon>
        <taxon>Peronosporomycetes</taxon>
        <taxon>Peronosporales</taxon>
        <taxon>Peronosporaceae</taxon>
        <taxon>Phytophthora</taxon>
    </lineage>
</organism>
<dbReference type="OrthoDB" id="121999at2759"/>
<protein>
    <submittedName>
        <fullName evidence="3">Uncharacterized protein</fullName>
    </submittedName>
</protein>
<proteinExistence type="predicted"/>
<comment type="caution">
    <text evidence="3">The sequence shown here is derived from an EMBL/GenBank/DDBJ whole genome shotgun (WGS) entry which is preliminary data.</text>
</comment>
<evidence type="ECO:0000256" key="2">
    <source>
        <dbReference type="SAM" id="SignalP"/>
    </source>
</evidence>
<gene>
    <name evidence="3" type="ORF">PHYBOEH_011833</name>
</gene>
<name>A0A8T1WXS4_9STRA</name>
<keyword evidence="4" id="KW-1185">Reference proteome</keyword>
<keyword evidence="2" id="KW-0732">Signal</keyword>
<evidence type="ECO:0000256" key="1">
    <source>
        <dbReference type="SAM" id="MobiDB-lite"/>
    </source>
</evidence>
<dbReference type="AlphaFoldDB" id="A0A8T1WXS4"/>
<sequence>MLSAAALSSAIAILAFASQVNAHGTLKAPEPTFEEGASTVNWVTEVNNYWDIGSGGDQVGKFKTMAAEKGMSVKDVVLDMVKDKKCGFTRADADPQPVPSGGKLVWQGIGNNGFGHVGPCEAYIDDKMVLHGDDCEAEFPGGPADSGELSEMTIDYSSCNGDCMLAFYWLGFQNERWQTYINCVPLTGTGKPTGTQSSGNQTRTEAPSSDMKKTEAPSSENEERTSVGVSFKDVSLTGSAATVRGVADTPVFDD</sequence>
<feature type="signal peptide" evidence="2">
    <location>
        <begin position="1"/>
        <end position="22"/>
    </location>
</feature>
<feature type="region of interest" description="Disordered" evidence="1">
    <location>
        <begin position="190"/>
        <end position="231"/>
    </location>
</feature>
<dbReference type="EMBL" id="JAGDFL010000093">
    <property type="protein sequence ID" value="KAG7398001.1"/>
    <property type="molecule type" value="Genomic_DNA"/>
</dbReference>
<feature type="compositionally biased region" description="Polar residues" evidence="1">
    <location>
        <begin position="190"/>
        <end position="207"/>
    </location>
</feature>
<evidence type="ECO:0000313" key="3">
    <source>
        <dbReference type="EMBL" id="KAG7398001.1"/>
    </source>
</evidence>
<feature type="chain" id="PRO_5035723590" evidence="2">
    <location>
        <begin position="23"/>
        <end position="254"/>
    </location>
</feature>
<evidence type="ECO:0000313" key="4">
    <source>
        <dbReference type="Proteomes" id="UP000693981"/>
    </source>
</evidence>
<accession>A0A8T1WXS4</accession>
<dbReference type="Proteomes" id="UP000693981">
    <property type="component" value="Unassembled WGS sequence"/>
</dbReference>